<organism evidence="7 8">
    <name type="scientific">Megasphaera elsdenii CAG:570</name>
    <dbReference type="NCBI Taxonomy" id="1263087"/>
    <lineage>
        <taxon>Bacteria</taxon>
        <taxon>Bacillati</taxon>
        <taxon>Bacillota</taxon>
        <taxon>Negativicutes</taxon>
        <taxon>Veillonellales</taxon>
        <taxon>Veillonellaceae</taxon>
        <taxon>Megasphaera</taxon>
    </lineage>
</organism>
<dbReference type="Proteomes" id="UP000017908">
    <property type="component" value="Unassembled WGS sequence"/>
</dbReference>
<dbReference type="Pfam" id="PF00691">
    <property type="entry name" value="OmpA"/>
    <property type="match status" value="1"/>
</dbReference>
<name>R7MV19_MEGEL</name>
<dbReference type="InterPro" id="IPR006665">
    <property type="entry name" value="OmpA-like"/>
</dbReference>
<sequence length="234" mass="26446">MLKNRFGFNFWPSFTDLMLSFVLVVLIILFVVSKMIAAGTENLDRARQSQQKIQTQIEQGIGKQYKVVTLSDRDGTDINKEMANRQADVYIIDKLDRQTITFSDKVLFDSGQSDIKPAGYDILNVVGPIIANNLDNIGEIQIQGHADISFEDDFNLQLAANRAIAVYKFLQVNVGIDPAQYLMSATSFGKYKPVGREAGSDYNYAKLQEANANETLMARNRRIEIVLFYKNQKK</sequence>
<evidence type="ECO:0000256" key="1">
    <source>
        <dbReference type="ARBA" id="ARBA00004442"/>
    </source>
</evidence>
<evidence type="ECO:0000256" key="2">
    <source>
        <dbReference type="ARBA" id="ARBA00023136"/>
    </source>
</evidence>
<evidence type="ECO:0000259" key="6">
    <source>
        <dbReference type="PROSITE" id="PS51123"/>
    </source>
</evidence>
<evidence type="ECO:0000313" key="8">
    <source>
        <dbReference type="Proteomes" id="UP000017908"/>
    </source>
</evidence>
<dbReference type="Gene3D" id="3.30.1330.60">
    <property type="entry name" value="OmpA-like domain"/>
    <property type="match status" value="1"/>
</dbReference>
<dbReference type="SUPFAM" id="SSF103088">
    <property type="entry name" value="OmpA-like"/>
    <property type="match status" value="1"/>
</dbReference>
<feature type="transmembrane region" description="Helical" evidence="5">
    <location>
        <begin position="17"/>
        <end position="37"/>
    </location>
</feature>
<dbReference type="InterPro" id="IPR050330">
    <property type="entry name" value="Bact_OuterMem_StrucFunc"/>
</dbReference>
<comment type="caution">
    <text evidence="7">The sequence shown here is derived from an EMBL/GenBank/DDBJ whole genome shotgun (WGS) entry which is preliminary data.</text>
</comment>
<keyword evidence="5" id="KW-0812">Transmembrane</keyword>
<dbReference type="PANTHER" id="PTHR30329">
    <property type="entry name" value="STATOR ELEMENT OF FLAGELLAR MOTOR COMPLEX"/>
    <property type="match status" value="1"/>
</dbReference>
<protein>
    <submittedName>
        <fullName evidence="7">Chemotaxis protein MotB</fullName>
    </submittedName>
</protein>
<dbReference type="AlphaFoldDB" id="R7MV19"/>
<reference evidence="7" key="1">
    <citation type="submission" date="2012-11" db="EMBL/GenBank/DDBJ databases">
        <title>Dependencies among metagenomic species, viruses, plasmids and units of genetic variation.</title>
        <authorList>
            <person name="Nielsen H.B."/>
            <person name="Almeida M."/>
            <person name="Juncker A.S."/>
            <person name="Rasmussen S."/>
            <person name="Li J."/>
            <person name="Sunagawa S."/>
            <person name="Plichta D."/>
            <person name="Gautier L."/>
            <person name="Le Chatelier E."/>
            <person name="Peletier E."/>
            <person name="Bonde I."/>
            <person name="Nielsen T."/>
            <person name="Manichanh C."/>
            <person name="Arumugam M."/>
            <person name="Batto J."/>
            <person name="Santos M.B.Q.D."/>
            <person name="Blom N."/>
            <person name="Borruel N."/>
            <person name="Burgdorf K.S."/>
            <person name="Boumezbeur F."/>
            <person name="Casellas F."/>
            <person name="Dore J."/>
            <person name="Guarner F."/>
            <person name="Hansen T."/>
            <person name="Hildebrand F."/>
            <person name="Kaas R.S."/>
            <person name="Kennedy S."/>
            <person name="Kristiansen K."/>
            <person name="Kultima J.R."/>
            <person name="Leonard P."/>
            <person name="Levenez F."/>
            <person name="Lund O."/>
            <person name="Moumen B."/>
            <person name="Le Paslier D."/>
            <person name="Pons N."/>
            <person name="Pedersen O."/>
            <person name="Prifti E."/>
            <person name="Qin J."/>
            <person name="Raes J."/>
            <person name="Tap J."/>
            <person name="Tims S."/>
            <person name="Ussery D.W."/>
            <person name="Yamada T."/>
            <person name="MetaHit consortium"/>
            <person name="Renault P."/>
            <person name="Sicheritz-Ponten T."/>
            <person name="Bork P."/>
            <person name="Wang J."/>
            <person name="Brunak S."/>
            <person name="Ehrlich S.D."/>
        </authorList>
    </citation>
    <scope>NUCLEOTIDE SEQUENCE [LARGE SCALE GENOMIC DNA]</scope>
</reference>
<accession>R7MV19</accession>
<evidence type="ECO:0000256" key="3">
    <source>
        <dbReference type="ARBA" id="ARBA00023237"/>
    </source>
</evidence>
<evidence type="ECO:0000256" key="4">
    <source>
        <dbReference type="PROSITE-ProRule" id="PRU00473"/>
    </source>
</evidence>
<dbReference type="CDD" id="cd07185">
    <property type="entry name" value="OmpA_C-like"/>
    <property type="match status" value="1"/>
</dbReference>
<keyword evidence="5" id="KW-1133">Transmembrane helix</keyword>
<dbReference type="InterPro" id="IPR036737">
    <property type="entry name" value="OmpA-like_sf"/>
</dbReference>
<evidence type="ECO:0000256" key="5">
    <source>
        <dbReference type="SAM" id="Phobius"/>
    </source>
</evidence>
<keyword evidence="2 4" id="KW-0472">Membrane</keyword>
<dbReference type="InterPro" id="IPR006664">
    <property type="entry name" value="OMP_bac"/>
</dbReference>
<dbReference type="PANTHER" id="PTHR30329:SF21">
    <property type="entry name" value="LIPOPROTEIN YIAD-RELATED"/>
    <property type="match status" value="1"/>
</dbReference>
<dbReference type="EMBL" id="CBKE010000185">
    <property type="protein sequence ID" value="CDF05024.1"/>
    <property type="molecule type" value="Genomic_DNA"/>
</dbReference>
<proteinExistence type="predicted"/>
<gene>
    <name evidence="7" type="ORF">BN715_01316</name>
</gene>
<dbReference type="PROSITE" id="PS51123">
    <property type="entry name" value="OMPA_2"/>
    <property type="match status" value="1"/>
</dbReference>
<comment type="subcellular location">
    <subcellularLocation>
        <location evidence="1">Cell outer membrane</location>
    </subcellularLocation>
</comment>
<evidence type="ECO:0000313" key="7">
    <source>
        <dbReference type="EMBL" id="CDF05024.1"/>
    </source>
</evidence>
<keyword evidence="3" id="KW-0998">Cell outer membrane</keyword>
<dbReference type="PRINTS" id="PR01021">
    <property type="entry name" value="OMPADOMAIN"/>
</dbReference>
<feature type="domain" description="OmpA-like" evidence="6">
    <location>
        <begin position="95"/>
        <end position="231"/>
    </location>
</feature>
<dbReference type="GO" id="GO:0009279">
    <property type="term" value="C:cell outer membrane"/>
    <property type="evidence" value="ECO:0007669"/>
    <property type="project" value="UniProtKB-SubCell"/>
</dbReference>